<sequence>MGARTGWGCQVSAAVHTPLPYRSSSRLRPNRRTQLFESCDSFGSARWLHPYRPSAFGARPSSTERGASLRFCSDGVVFGEGDAVRRTLVNAWPDAGRAHMRSVPVEGVKGARLARLEYNVPVLRHLPEAFGLVASPPPPPPGFPPIDPLPAIQHAAGVADEACRATNDASVGVRLFEWASTFTSMTCVRKPSWYTRRATPCGHLFRCR</sequence>
<dbReference type="EMBL" id="JAGFNK010000023">
    <property type="protein sequence ID" value="KAI9511370.1"/>
    <property type="molecule type" value="Genomic_DNA"/>
</dbReference>
<name>A0ACC0UHZ5_9AGAM</name>
<organism evidence="1 2">
    <name type="scientific">Russula earlei</name>
    <dbReference type="NCBI Taxonomy" id="71964"/>
    <lineage>
        <taxon>Eukaryota</taxon>
        <taxon>Fungi</taxon>
        <taxon>Dikarya</taxon>
        <taxon>Basidiomycota</taxon>
        <taxon>Agaricomycotina</taxon>
        <taxon>Agaricomycetes</taxon>
        <taxon>Russulales</taxon>
        <taxon>Russulaceae</taxon>
        <taxon>Russula</taxon>
    </lineage>
</organism>
<comment type="caution">
    <text evidence="1">The sequence shown here is derived from an EMBL/GenBank/DDBJ whole genome shotgun (WGS) entry which is preliminary data.</text>
</comment>
<evidence type="ECO:0000313" key="2">
    <source>
        <dbReference type="Proteomes" id="UP001207468"/>
    </source>
</evidence>
<proteinExistence type="predicted"/>
<reference evidence="1" key="1">
    <citation type="submission" date="2021-03" db="EMBL/GenBank/DDBJ databases">
        <title>Evolutionary priming and transition to the ectomycorrhizal habit in an iconic lineage of mushroom-forming fungi: is preadaptation a requirement?</title>
        <authorList>
            <consortium name="DOE Joint Genome Institute"/>
            <person name="Looney B.P."/>
            <person name="Miyauchi S."/>
            <person name="Morin E."/>
            <person name="Drula E."/>
            <person name="Courty P.E."/>
            <person name="Chicoki N."/>
            <person name="Fauchery L."/>
            <person name="Kohler A."/>
            <person name="Kuo A."/>
            <person name="LaButti K."/>
            <person name="Pangilinan J."/>
            <person name="Lipzen A."/>
            <person name="Riley R."/>
            <person name="Andreopoulos W."/>
            <person name="He G."/>
            <person name="Johnson J."/>
            <person name="Barry K.W."/>
            <person name="Grigoriev I.V."/>
            <person name="Nagy L."/>
            <person name="Hibbett D."/>
            <person name="Henrissat B."/>
            <person name="Matheny P.B."/>
            <person name="Labbe J."/>
            <person name="Martin A.F."/>
        </authorList>
    </citation>
    <scope>NUCLEOTIDE SEQUENCE</scope>
    <source>
        <strain evidence="1">BPL698</strain>
    </source>
</reference>
<evidence type="ECO:0000313" key="1">
    <source>
        <dbReference type="EMBL" id="KAI9511370.1"/>
    </source>
</evidence>
<protein>
    <submittedName>
        <fullName evidence="1">Uncharacterized protein</fullName>
    </submittedName>
</protein>
<keyword evidence="2" id="KW-1185">Reference proteome</keyword>
<gene>
    <name evidence="1" type="ORF">F5148DRAFT_360342</name>
</gene>
<accession>A0ACC0UHZ5</accession>
<dbReference type="Proteomes" id="UP001207468">
    <property type="component" value="Unassembled WGS sequence"/>
</dbReference>